<reference evidence="3" key="1">
    <citation type="journal article" date="2019" name="Int. J. Syst. Evol. Microbiol.">
        <title>The Global Catalogue of Microorganisms (GCM) 10K type strain sequencing project: providing services to taxonomists for standard genome sequencing and annotation.</title>
        <authorList>
            <consortium name="The Broad Institute Genomics Platform"/>
            <consortium name="The Broad Institute Genome Sequencing Center for Infectious Disease"/>
            <person name="Wu L."/>
            <person name="Ma J."/>
        </authorList>
    </citation>
    <scope>NUCLEOTIDE SEQUENCE [LARGE SCALE GENOMIC DNA]</scope>
    <source>
        <strain evidence="3">JCM 17342</strain>
    </source>
</reference>
<dbReference type="PANTHER" id="PTHR43792">
    <property type="entry name" value="GNAT FAMILY, PUTATIVE (AFU_ORTHOLOGUE AFUA_3G00765)-RELATED-RELATED"/>
    <property type="match status" value="1"/>
</dbReference>
<dbReference type="SUPFAM" id="SSF55729">
    <property type="entry name" value="Acyl-CoA N-acyltransferases (Nat)"/>
    <property type="match status" value="1"/>
</dbReference>
<gene>
    <name evidence="2" type="ORF">GCM10022247_62530</name>
</gene>
<accession>A0ABP7TNJ4</accession>
<dbReference type="PANTHER" id="PTHR43792:SF1">
    <property type="entry name" value="N-ACETYLTRANSFERASE DOMAIN-CONTAINING PROTEIN"/>
    <property type="match status" value="1"/>
</dbReference>
<dbReference type="Gene3D" id="3.40.630.30">
    <property type="match status" value="1"/>
</dbReference>
<evidence type="ECO:0000313" key="3">
    <source>
        <dbReference type="Proteomes" id="UP001501747"/>
    </source>
</evidence>
<comment type="caution">
    <text evidence="2">The sequence shown here is derived from an EMBL/GenBank/DDBJ whole genome shotgun (WGS) entry which is preliminary data.</text>
</comment>
<dbReference type="InterPro" id="IPR016181">
    <property type="entry name" value="Acyl_CoA_acyltransferase"/>
</dbReference>
<evidence type="ECO:0000313" key="2">
    <source>
        <dbReference type="EMBL" id="GAA4028971.1"/>
    </source>
</evidence>
<dbReference type="EMBL" id="BAABAL010000019">
    <property type="protein sequence ID" value="GAA4028971.1"/>
    <property type="molecule type" value="Genomic_DNA"/>
</dbReference>
<dbReference type="PROSITE" id="PS51186">
    <property type="entry name" value="GNAT"/>
    <property type="match status" value="1"/>
</dbReference>
<sequence>MITTDRLVLRRPTAEDLAAAVEIHSDPETNRFNPLGPADEVRATQDLKSWLAHWVEHGFGYCAITEHSGRVIGFGGLRTHVFDGEPVLNLYYRFRPSTWGRGFAPEMARAVVDWARDHRPEPVLIFTKVDNTAAIRVAEKIGFVKLCETVLEGAPAVVYGDQETIVT</sequence>
<dbReference type="InterPro" id="IPR000182">
    <property type="entry name" value="GNAT_dom"/>
</dbReference>
<name>A0ABP7TNJ4_9PSEU</name>
<evidence type="ECO:0000259" key="1">
    <source>
        <dbReference type="PROSITE" id="PS51186"/>
    </source>
</evidence>
<dbReference type="InterPro" id="IPR051531">
    <property type="entry name" value="N-acetyltransferase"/>
</dbReference>
<dbReference type="Pfam" id="PF13302">
    <property type="entry name" value="Acetyltransf_3"/>
    <property type="match status" value="1"/>
</dbReference>
<protein>
    <submittedName>
        <fullName evidence="2">GNAT family N-acetyltransferase</fullName>
    </submittedName>
</protein>
<dbReference type="RefSeq" id="WP_344882747.1">
    <property type="nucleotide sequence ID" value="NZ_BAABAL010000019.1"/>
</dbReference>
<organism evidence="2 3">
    <name type="scientific">Allokutzneria multivorans</name>
    <dbReference type="NCBI Taxonomy" id="1142134"/>
    <lineage>
        <taxon>Bacteria</taxon>
        <taxon>Bacillati</taxon>
        <taxon>Actinomycetota</taxon>
        <taxon>Actinomycetes</taxon>
        <taxon>Pseudonocardiales</taxon>
        <taxon>Pseudonocardiaceae</taxon>
        <taxon>Allokutzneria</taxon>
    </lineage>
</organism>
<feature type="domain" description="N-acetyltransferase" evidence="1">
    <location>
        <begin position="7"/>
        <end position="164"/>
    </location>
</feature>
<proteinExistence type="predicted"/>
<dbReference type="Proteomes" id="UP001501747">
    <property type="component" value="Unassembled WGS sequence"/>
</dbReference>
<keyword evidence="3" id="KW-1185">Reference proteome</keyword>